<evidence type="ECO:0000256" key="2">
    <source>
        <dbReference type="SAM" id="Coils"/>
    </source>
</evidence>
<keyword evidence="6" id="KW-1185">Reference proteome</keyword>
<feature type="coiled-coil region" evidence="2">
    <location>
        <begin position="15"/>
        <end position="130"/>
    </location>
</feature>
<sequence>PEDRPPGLPRVHSNLERSVELRRQLQEEQASYRRKLQAYQEGQQRQAQLVQRLQGKILQYKKRCSELEQQLLERSREGRPCPLPVYQDLESALIRLEEEQQRSASLAQVNAMLREQLDQAGSANQALSEDIRKVTSDWARSRKELEQREAAWRREEEVGMGVQGGQLDPRGRCTAEEGGFRILEREREHCPREHVSRSK</sequence>
<name>A0A8C9GSZ7_9PRIM</name>
<evidence type="ECO:0000313" key="6">
    <source>
        <dbReference type="Proteomes" id="UP000694416"/>
    </source>
</evidence>
<evidence type="ECO:0000256" key="3">
    <source>
        <dbReference type="SAM" id="MobiDB-lite"/>
    </source>
</evidence>
<accession>A0A8C9GSZ7</accession>
<feature type="domain" description="Rootletin-like coiled-coil" evidence="4">
    <location>
        <begin position="33"/>
        <end position="158"/>
    </location>
</feature>
<dbReference type="PANTHER" id="PTHR23159:SF17">
    <property type="entry name" value="ROOTLETIN"/>
    <property type="match status" value="1"/>
</dbReference>
<keyword evidence="1 2" id="KW-0175">Coiled coil</keyword>
<evidence type="ECO:0000313" key="5">
    <source>
        <dbReference type="Ensembl" id="ENSPTEP00000009211.1"/>
    </source>
</evidence>
<dbReference type="Pfam" id="PF15035">
    <property type="entry name" value="Rootletin"/>
    <property type="match status" value="1"/>
</dbReference>
<protein>
    <recommendedName>
        <fullName evidence="4">Rootletin-like coiled-coil domain-containing protein</fullName>
    </recommendedName>
</protein>
<dbReference type="InterPro" id="IPR055167">
    <property type="entry name" value="Rootletin-like_CC"/>
</dbReference>
<reference evidence="5" key="1">
    <citation type="submission" date="2025-08" db="UniProtKB">
        <authorList>
            <consortium name="Ensembl"/>
        </authorList>
    </citation>
    <scope>IDENTIFICATION</scope>
</reference>
<evidence type="ECO:0000259" key="4">
    <source>
        <dbReference type="Pfam" id="PF15035"/>
    </source>
</evidence>
<dbReference type="PANTHER" id="PTHR23159">
    <property type="entry name" value="CENTROSOMAL PROTEIN 2"/>
    <property type="match status" value="1"/>
</dbReference>
<dbReference type="AlphaFoldDB" id="A0A8C9GSZ7"/>
<dbReference type="GO" id="GO:0007098">
    <property type="term" value="P:centrosome cycle"/>
    <property type="evidence" value="ECO:0007669"/>
    <property type="project" value="TreeGrafter"/>
</dbReference>
<dbReference type="Proteomes" id="UP000694416">
    <property type="component" value="Unplaced"/>
</dbReference>
<dbReference type="GO" id="GO:0005814">
    <property type="term" value="C:centriole"/>
    <property type="evidence" value="ECO:0007669"/>
    <property type="project" value="TreeGrafter"/>
</dbReference>
<dbReference type="GO" id="GO:0005813">
    <property type="term" value="C:centrosome"/>
    <property type="evidence" value="ECO:0007669"/>
    <property type="project" value="TreeGrafter"/>
</dbReference>
<organism evidence="5 6">
    <name type="scientific">Piliocolobus tephrosceles</name>
    <name type="common">Ugandan red Colobus</name>
    <dbReference type="NCBI Taxonomy" id="591936"/>
    <lineage>
        <taxon>Eukaryota</taxon>
        <taxon>Metazoa</taxon>
        <taxon>Chordata</taxon>
        <taxon>Craniata</taxon>
        <taxon>Vertebrata</taxon>
        <taxon>Euteleostomi</taxon>
        <taxon>Mammalia</taxon>
        <taxon>Eutheria</taxon>
        <taxon>Euarchontoglires</taxon>
        <taxon>Primates</taxon>
        <taxon>Haplorrhini</taxon>
        <taxon>Catarrhini</taxon>
        <taxon>Cercopithecidae</taxon>
        <taxon>Colobinae</taxon>
        <taxon>Piliocolobus</taxon>
    </lineage>
</organism>
<feature type="region of interest" description="Disordered" evidence="3">
    <location>
        <begin position="149"/>
        <end position="173"/>
    </location>
</feature>
<reference evidence="5" key="2">
    <citation type="submission" date="2025-09" db="UniProtKB">
        <authorList>
            <consortium name="Ensembl"/>
        </authorList>
    </citation>
    <scope>IDENTIFICATION</scope>
</reference>
<evidence type="ECO:0000256" key="1">
    <source>
        <dbReference type="ARBA" id="ARBA00023054"/>
    </source>
</evidence>
<proteinExistence type="predicted"/>
<dbReference type="Ensembl" id="ENSPTET00000014001.1">
    <property type="protein sequence ID" value="ENSPTEP00000009211.1"/>
    <property type="gene ID" value="ENSPTEG00000010442.1"/>
</dbReference>